<evidence type="ECO:0000256" key="2">
    <source>
        <dbReference type="ARBA" id="ARBA00022771"/>
    </source>
</evidence>
<dbReference type="Gene3D" id="4.10.830.40">
    <property type="match status" value="1"/>
</dbReference>
<dbReference type="InterPro" id="IPR013083">
    <property type="entry name" value="Znf_RING/FYVE/PHD"/>
</dbReference>
<dbReference type="Gene3D" id="3.30.40.10">
    <property type="entry name" value="Zinc/RING finger domain, C3HC4 (zinc finger)"/>
    <property type="match status" value="1"/>
</dbReference>
<dbReference type="InterPro" id="IPR017907">
    <property type="entry name" value="Znf_RING_CS"/>
</dbReference>
<organism evidence="6 7">
    <name type="scientific">Pangasianodon hypophthalmus</name>
    <name type="common">Striped catfish</name>
    <name type="synonym">Helicophagus hypophthalmus</name>
    <dbReference type="NCBI Taxonomy" id="310915"/>
    <lineage>
        <taxon>Eukaryota</taxon>
        <taxon>Metazoa</taxon>
        <taxon>Chordata</taxon>
        <taxon>Craniata</taxon>
        <taxon>Vertebrata</taxon>
        <taxon>Euteleostomi</taxon>
        <taxon>Actinopterygii</taxon>
        <taxon>Neopterygii</taxon>
        <taxon>Teleostei</taxon>
        <taxon>Ostariophysi</taxon>
        <taxon>Siluriformes</taxon>
        <taxon>Pangasiidae</taxon>
        <taxon>Pangasianodon</taxon>
    </lineage>
</organism>
<dbReference type="InterPro" id="IPR027370">
    <property type="entry name" value="Znf-RING_euk"/>
</dbReference>
<dbReference type="GO" id="GO:0008270">
    <property type="term" value="F:zinc ion binding"/>
    <property type="evidence" value="ECO:0007669"/>
    <property type="project" value="UniProtKB-KW"/>
</dbReference>
<dbReference type="PANTHER" id="PTHR25465">
    <property type="entry name" value="B-BOX DOMAIN CONTAINING"/>
    <property type="match status" value="1"/>
</dbReference>
<dbReference type="SUPFAM" id="SSF57850">
    <property type="entry name" value="RING/U-box"/>
    <property type="match status" value="1"/>
</dbReference>
<evidence type="ECO:0000313" key="6">
    <source>
        <dbReference type="EMBL" id="KAB5530581.1"/>
    </source>
</evidence>
<dbReference type="PROSITE" id="PS00518">
    <property type="entry name" value="ZF_RING_1"/>
    <property type="match status" value="1"/>
</dbReference>
<keyword evidence="3" id="KW-0862">Zinc</keyword>
<dbReference type="PANTHER" id="PTHR25465:SF32">
    <property type="entry name" value="BLOODTHIRSTY-RELATED GENE FAMILY, MEMBER 16 ISOFORM X1-RELATED"/>
    <property type="match status" value="1"/>
</dbReference>
<keyword evidence="1" id="KW-0479">Metal-binding</keyword>
<keyword evidence="7" id="KW-1185">Reference proteome</keyword>
<dbReference type="AlphaFoldDB" id="A0A5N5KJU9"/>
<gene>
    <name evidence="6" type="ORF">PHYPO_G00130980</name>
</gene>
<reference evidence="6 7" key="1">
    <citation type="submission" date="2019-06" db="EMBL/GenBank/DDBJ databases">
        <title>A chromosome-scale genome assembly of the striped catfish, Pangasianodon hypophthalmus.</title>
        <authorList>
            <person name="Wen M."/>
            <person name="Zahm M."/>
            <person name="Roques C."/>
            <person name="Cabau C."/>
            <person name="Klopp C."/>
            <person name="Donnadieu C."/>
            <person name="Jouanno E."/>
            <person name="Avarre J.-C."/>
            <person name="Campet M."/>
            <person name="Ha T.T.T."/>
            <person name="Dugue R."/>
            <person name="Lampietro C."/>
            <person name="Louis A."/>
            <person name="Herpin A."/>
            <person name="Echchiki A."/>
            <person name="Berthelot C."/>
            <person name="Parey E."/>
            <person name="Roest-Crollius H."/>
            <person name="Braasch I."/>
            <person name="Postlethwait J."/>
            <person name="Bobe J."/>
            <person name="Montfort J."/>
            <person name="Bouchez O."/>
            <person name="Begum T."/>
            <person name="Schartl M."/>
            <person name="Guiguen Y."/>
        </authorList>
    </citation>
    <scope>NUCLEOTIDE SEQUENCE [LARGE SCALE GENOMIC DNA]</scope>
    <source>
        <strain evidence="6 7">Indonesia</strain>
        <tissue evidence="6">Blood</tissue>
    </source>
</reference>
<keyword evidence="2 4" id="KW-0863">Zinc-finger</keyword>
<proteinExistence type="predicted"/>
<dbReference type="PROSITE" id="PS50089">
    <property type="entry name" value="ZF_RING_2"/>
    <property type="match status" value="1"/>
</dbReference>
<sequence length="216" mass="23110">MAELGPELFSEQELTCSICLDLFSEPVSTPCGHNFCQSCIGGYWASSAECTCPLCKRPFDGRPELSINRVFAHIAQKYKEMRYGGPPPVKPRQKIPAATAAAGGVSLQNGTKTLDIPCDMCTGRKERAVSSCLTCIASYCETHVQPHRTNGVLRLAPTPGPTRGTAGTHVSRTRAAAGGVLPHGPALHLRHLCAGGTPNSRHRVCADRARRQTGEC</sequence>
<feature type="domain" description="RING-type" evidence="5">
    <location>
        <begin position="16"/>
        <end position="56"/>
    </location>
</feature>
<comment type="caution">
    <text evidence="6">The sequence shown here is derived from an EMBL/GenBank/DDBJ whole genome shotgun (WGS) entry which is preliminary data.</text>
</comment>
<name>A0A5N5KJU9_PANHP</name>
<dbReference type="InterPro" id="IPR051051">
    <property type="entry name" value="E3_ubiq-ligase_TRIM/RNF"/>
</dbReference>
<dbReference type="Proteomes" id="UP000327468">
    <property type="component" value="Chromosome 23"/>
</dbReference>
<evidence type="ECO:0000259" key="5">
    <source>
        <dbReference type="PROSITE" id="PS50089"/>
    </source>
</evidence>
<evidence type="ECO:0000256" key="4">
    <source>
        <dbReference type="PROSITE-ProRule" id="PRU00175"/>
    </source>
</evidence>
<dbReference type="SMART" id="SM00184">
    <property type="entry name" value="RING"/>
    <property type="match status" value="1"/>
</dbReference>
<evidence type="ECO:0000313" key="7">
    <source>
        <dbReference type="Proteomes" id="UP000327468"/>
    </source>
</evidence>
<dbReference type="Pfam" id="PF13445">
    <property type="entry name" value="zf-RING_UBOX"/>
    <property type="match status" value="1"/>
</dbReference>
<accession>A0A5N5KJU9</accession>
<evidence type="ECO:0000256" key="3">
    <source>
        <dbReference type="ARBA" id="ARBA00022833"/>
    </source>
</evidence>
<protein>
    <recommendedName>
        <fullName evidence="5">RING-type domain-containing protein</fullName>
    </recommendedName>
</protein>
<dbReference type="InterPro" id="IPR001841">
    <property type="entry name" value="Znf_RING"/>
</dbReference>
<dbReference type="EMBL" id="VFJC01000024">
    <property type="protein sequence ID" value="KAB5530581.1"/>
    <property type="molecule type" value="Genomic_DNA"/>
</dbReference>
<evidence type="ECO:0000256" key="1">
    <source>
        <dbReference type="ARBA" id="ARBA00022723"/>
    </source>
</evidence>